<dbReference type="RefSeq" id="WP_052674005.1">
    <property type="nucleotide sequence ID" value="NZ_LN614827.1"/>
</dbReference>
<dbReference type="EMBL" id="LN614827">
    <property type="protein sequence ID" value="CEG58726.1"/>
    <property type="molecule type" value="Genomic_DNA"/>
</dbReference>
<sequence>MFNKNFKKHPLTAWLFLWRVMKPYKWWYVLMLQAPVMTALYVFANNYSLKLLIDVFSTDSIIEYGHLITPITLFITAQVTLDLVWRLSNFAEWKSEPYARQQLLLTAYDYVQYHSYNYFQNTPTGSIISKLKGILDGYDSIFANIHHIIGKHFCVVFVSVFVLLLVNTSVFLFMALWCILFAVIMFPMSLKLNDLSNEAAESKHQIIGVFSDNITNIFSLFYFAKRQAELKRIKTMMSESYVPRQIALYKYDFKFNIIGSVLYWFMLITIFLFMIYLRKNAQITTGDFIFVMLTTIAISFDLWSFMTGLCSFMKELGDFKSSFSILETSHTETDSPDAKEYSISQGGIEFQNVSFAYDQGDQIFSHLNLRIKPGEKIGLIGHSGAGKSTLISLLLKNFTPTTGSIFVDNESIHRITSDSLRKQIALIPQDIMLFHRSIGDNIGYARDDASLQDIKEAAKMANIDHFIESLPEQYQTLVGERGVKLSGGQRQRIAIARAILKKAPIIILDEATSSLDSITEQEIQQSINLILEQNKATVIAIAHRLSTIRHMDRIIVMEGGCIIEEGTFDELINNEAGYFKKLWDSQVNGMVL</sequence>
<evidence type="ECO:0000259" key="8">
    <source>
        <dbReference type="PROSITE" id="PS50893"/>
    </source>
</evidence>
<dbReference type="Pfam" id="PF00664">
    <property type="entry name" value="ABC_membrane"/>
    <property type="match status" value="1"/>
</dbReference>
<feature type="domain" description="ABC transmembrane type-1" evidence="9">
    <location>
        <begin position="99"/>
        <end position="314"/>
    </location>
</feature>
<evidence type="ECO:0000256" key="4">
    <source>
        <dbReference type="ARBA" id="ARBA00022840"/>
    </source>
</evidence>
<evidence type="ECO:0000313" key="10">
    <source>
        <dbReference type="EMBL" id="CEG58726.1"/>
    </source>
</evidence>
<keyword evidence="4" id="KW-0067">ATP-binding</keyword>
<evidence type="ECO:0000259" key="9">
    <source>
        <dbReference type="PROSITE" id="PS50929"/>
    </source>
</evidence>
<accession>A0A098GB79</accession>
<dbReference type="SMART" id="SM00382">
    <property type="entry name" value="AAA"/>
    <property type="match status" value="1"/>
</dbReference>
<protein>
    <submittedName>
        <fullName evidence="10">ABC-type multidrug transport system, ATPase and permease components</fullName>
    </submittedName>
</protein>
<dbReference type="GO" id="GO:0005886">
    <property type="term" value="C:plasma membrane"/>
    <property type="evidence" value="ECO:0007669"/>
    <property type="project" value="UniProtKB-SubCell"/>
</dbReference>
<dbReference type="GO" id="GO:0005524">
    <property type="term" value="F:ATP binding"/>
    <property type="evidence" value="ECO:0007669"/>
    <property type="project" value="UniProtKB-KW"/>
</dbReference>
<dbReference type="InterPro" id="IPR036640">
    <property type="entry name" value="ABC1_TM_sf"/>
</dbReference>
<reference evidence="11" key="1">
    <citation type="submission" date="2014-09" db="EMBL/GenBank/DDBJ databases">
        <authorList>
            <person name="Gomez-Valero L."/>
        </authorList>
    </citation>
    <scope>NUCLEOTIDE SEQUENCE [LARGE SCALE GENOMIC DNA]</scope>
    <source>
        <strain evidence="11">ATCC700992</strain>
    </source>
</reference>
<dbReference type="PROSITE" id="PS50929">
    <property type="entry name" value="ABC_TM1F"/>
    <property type="match status" value="1"/>
</dbReference>
<dbReference type="PANTHER" id="PTHR24221">
    <property type="entry name" value="ATP-BINDING CASSETTE SUB-FAMILY B"/>
    <property type="match status" value="1"/>
</dbReference>
<dbReference type="InterPro" id="IPR003439">
    <property type="entry name" value="ABC_transporter-like_ATP-bd"/>
</dbReference>
<dbReference type="HOGENOM" id="CLU_000604_84_3_6"/>
<dbReference type="Gene3D" id="1.20.1560.10">
    <property type="entry name" value="ABC transporter type 1, transmembrane domain"/>
    <property type="match status" value="1"/>
</dbReference>
<evidence type="ECO:0000256" key="1">
    <source>
        <dbReference type="ARBA" id="ARBA00004651"/>
    </source>
</evidence>
<dbReference type="InterPro" id="IPR011527">
    <property type="entry name" value="ABC1_TM_dom"/>
</dbReference>
<dbReference type="Pfam" id="PF00005">
    <property type="entry name" value="ABC_tran"/>
    <property type="match status" value="1"/>
</dbReference>
<dbReference type="InterPro" id="IPR027417">
    <property type="entry name" value="P-loop_NTPase"/>
</dbReference>
<dbReference type="SUPFAM" id="SSF90123">
    <property type="entry name" value="ABC transporter transmembrane region"/>
    <property type="match status" value="1"/>
</dbReference>
<dbReference type="SUPFAM" id="SSF52540">
    <property type="entry name" value="P-loop containing nucleoside triphosphate hydrolases"/>
    <property type="match status" value="1"/>
</dbReference>
<dbReference type="PROSITE" id="PS50893">
    <property type="entry name" value="ABC_TRANSPORTER_2"/>
    <property type="match status" value="1"/>
</dbReference>
<evidence type="ECO:0000256" key="2">
    <source>
        <dbReference type="ARBA" id="ARBA00022692"/>
    </source>
</evidence>
<dbReference type="PROSITE" id="PS00211">
    <property type="entry name" value="ABC_TRANSPORTER_1"/>
    <property type="match status" value="1"/>
</dbReference>
<proteinExistence type="predicted"/>
<dbReference type="AlphaFoldDB" id="A0A098GB79"/>
<dbReference type="Proteomes" id="UP000032430">
    <property type="component" value="Chromosome I"/>
</dbReference>
<dbReference type="KEGG" id="lfa:LFA_3393"/>
<evidence type="ECO:0000256" key="5">
    <source>
        <dbReference type="ARBA" id="ARBA00022989"/>
    </source>
</evidence>
<dbReference type="GO" id="GO:0034040">
    <property type="term" value="F:ATPase-coupled lipid transmembrane transporter activity"/>
    <property type="evidence" value="ECO:0007669"/>
    <property type="project" value="TreeGrafter"/>
</dbReference>
<dbReference type="InterPro" id="IPR039421">
    <property type="entry name" value="Type_1_exporter"/>
</dbReference>
<evidence type="ECO:0000313" key="11">
    <source>
        <dbReference type="Proteomes" id="UP000032430"/>
    </source>
</evidence>
<feature type="transmembrane region" description="Helical" evidence="7">
    <location>
        <begin position="26"/>
        <end position="44"/>
    </location>
</feature>
<comment type="subcellular location">
    <subcellularLocation>
        <location evidence="1">Cell membrane</location>
        <topology evidence="1">Multi-pass membrane protein</topology>
    </subcellularLocation>
</comment>
<dbReference type="InterPro" id="IPR017871">
    <property type="entry name" value="ABC_transporter-like_CS"/>
</dbReference>
<keyword evidence="3" id="KW-0547">Nucleotide-binding</keyword>
<gene>
    <name evidence="10" type="primary">mdlB</name>
    <name evidence="10" type="ORF">LFA_3393</name>
</gene>
<keyword evidence="2 7" id="KW-0812">Transmembrane</keyword>
<dbReference type="InterPro" id="IPR003593">
    <property type="entry name" value="AAA+_ATPase"/>
</dbReference>
<keyword evidence="6 7" id="KW-0472">Membrane</keyword>
<evidence type="ECO:0000256" key="6">
    <source>
        <dbReference type="ARBA" id="ARBA00023136"/>
    </source>
</evidence>
<feature type="transmembrane region" description="Helical" evidence="7">
    <location>
        <begin position="153"/>
        <end position="186"/>
    </location>
</feature>
<dbReference type="GO" id="GO:0016887">
    <property type="term" value="F:ATP hydrolysis activity"/>
    <property type="evidence" value="ECO:0007669"/>
    <property type="project" value="InterPro"/>
</dbReference>
<dbReference type="PANTHER" id="PTHR24221:SF654">
    <property type="entry name" value="ATP-BINDING CASSETTE SUB-FAMILY B MEMBER 6"/>
    <property type="match status" value="1"/>
</dbReference>
<evidence type="ECO:0000256" key="7">
    <source>
        <dbReference type="SAM" id="Phobius"/>
    </source>
</evidence>
<dbReference type="GO" id="GO:0140359">
    <property type="term" value="F:ABC-type transporter activity"/>
    <property type="evidence" value="ECO:0007669"/>
    <property type="project" value="InterPro"/>
</dbReference>
<feature type="domain" description="ABC transporter" evidence="8">
    <location>
        <begin position="348"/>
        <end position="584"/>
    </location>
</feature>
<name>A0A098GB79_9GAMM</name>
<dbReference type="FunFam" id="3.40.50.300:FF:000218">
    <property type="entry name" value="Multidrug ABC transporter ATP-binding protein"/>
    <property type="match status" value="1"/>
</dbReference>
<keyword evidence="11" id="KW-1185">Reference proteome</keyword>
<feature type="transmembrane region" description="Helical" evidence="7">
    <location>
        <begin position="64"/>
        <end position="85"/>
    </location>
</feature>
<organism evidence="10 11">
    <name type="scientific">Legionella fallonii LLAP-10</name>
    <dbReference type="NCBI Taxonomy" id="1212491"/>
    <lineage>
        <taxon>Bacteria</taxon>
        <taxon>Pseudomonadati</taxon>
        <taxon>Pseudomonadota</taxon>
        <taxon>Gammaproteobacteria</taxon>
        <taxon>Legionellales</taxon>
        <taxon>Legionellaceae</taxon>
        <taxon>Legionella</taxon>
    </lineage>
</organism>
<dbReference type="Gene3D" id="3.40.50.300">
    <property type="entry name" value="P-loop containing nucleotide triphosphate hydrolases"/>
    <property type="match status" value="1"/>
</dbReference>
<feature type="transmembrane region" description="Helical" evidence="7">
    <location>
        <begin position="255"/>
        <end position="276"/>
    </location>
</feature>
<keyword evidence="5 7" id="KW-1133">Transmembrane helix</keyword>
<feature type="transmembrane region" description="Helical" evidence="7">
    <location>
        <begin position="288"/>
        <end position="312"/>
    </location>
</feature>
<evidence type="ECO:0000256" key="3">
    <source>
        <dbReference type="ARBA" id="ARBA00022741"/>
    </source>
</evidence>
<dbReference type="STRING" id="1212491.LFA_3393"/>